<dbReference type="Gene3D" id="2.60.120.620">
    <property type="entry name" value="q2cbj1_9rhob like domain"/>
    <property type="match status" value="1"/>
</dbReference>
<name>A0A382U5B2_9ZZZZ</name>
<protein>
    <recommendedName>
        <fullName evidence="2">Phytanoyl-CoA dioxygenase</fullName>
    </recommendedName>
</protein>
<dbReference type="EMBL" id="UINC01141616">
    <property type="protein sequence ID" value="SVD29460.1"/>
    <property type="molecule type" value="Genomic_DNA"/>
</dbReference>
<organism evidence="1">
    <name type="scientific">marine metagenome</name>
    <dbReference type="NCBI Taxonomy" id="408172"/>
    <lineage>
        <taxon>unclassified sequences</taxon>
        <taxon>metagenomes</taxon>
        <taxon>ecological metagenomes</taxon>
    </lineage>
</organism>
<proteinExistence type="predicted"/>
<dbReference type="AlphaFoldDB" id="A0A382U5B2"/>
<accession>A0A382U5B2</accession>
<gene>
    <name evidence="1" type="ORF">METZ01_LOCUS382314</name>
</gene>
<dbReference type="SUPFAM" id="SSF51197">
    <property type="entry name" value="Clavaminate synthase-like"/>
    <property type="match status" value="1"/>
</dbReference>
<feature type="non-terminal residue" evidence="1">
    <location>
        <position position="57"/>
    </location>
</feature>
<evidence type="ECO:0000313" key="1">
    <source>
        <dbReference type="EMBL" id="SVD29460.1"/>
    </source>
</evidence>
<reference evidence="1" key="1">
    <citation type="submission" date="2018-05" db="EMBL/GenBank/DDBJ databases">
        <authorList>
            <person name="Lanie J.A."/>
            <person name="Ng W.-L."/>
            <person name="Kazmierczak K.M."/>
            <person name="Andrzejewski T.M."/>
            <person name="Davidsen T.M."/>
            <person name="Wayne K.J."/>
            <person name="Tettelin H."/>
            <person name="Glass J.I."/>
            <person name="Rusch D."/>
            <person name="Podicherti R."/>
            <person name="Tsui H.-C.T."/>
            <person name="Winkler M.E."/>
        </authorList>
    </citation>
    <scope>NUCLEOTIDE SEQUENCE</scope>
</reference>
<evidence type="ECO:0008006" key="2">
    <source>
        <dbReference type="Google" id="ProtNLM"/>
    </source>
</evidence>
<sequence>MSTLTNEQLDHFKEFGFLKVENLIDPEKIIDPVIEEYHQVLSNLADTLFEEGKITSK</sequence>